<dbReference type="InterPro" id="IPR000082">
    <property type="entry name" value="SEA_dom"/>
</dbReference>
<feature type="compositionally biased region" description="Polar residues" evidence="18">
    <location>
        <begin position="1478"/>
        <end position="1493"/>
    </location>
</feature>
<keyword evidence="5" id="KW-0245">EGF-like domain</keyword>
<dbReference type="PANTHER" id="PTHR12199">
    <property type="entry name" value="INTERPHOTORECEPTOR MATRIX PROTEOGLYCAN"/>
    <property type="match status" value="1"/>
</dbReference>
<keyword evidence="14" id="KW-0966">Cell projection</keyword>
<keyword evidence="13" id="KW-0325">Glycoprotein</keyword>
<evidence type="ECO:0000256" key="15">
    <source>
        <dbReference type="ARBA" id="ARBA00060509"/>
    </source>
</evidence>
<sequence>MPDLPFKCTLLGLFLLFFTSRFLSDADAGAHEDYLAGGYTVFLDANEVLNQSLESGKTPNTLSVERKTALSRRKRDLLFPNGVKLCSHETVQQAVQNHLKYFHLRVCQETIWEAFKIFWDRLPEKDEYQSWMTKCQNSTVSVFDIGQSFSQSPEHLALISSRVSGATSTSAPTIPWQPECRHQTTTTFPTQVNEATSTEASNRIPEAVPESQDISAQSNSDEILTTSMTTELHMTPGMTTRSNLTIAFEDTVKPTAEIGLDIALESTEGPDVGILLKSTERTLDQSTSRNNNDNTLTSLEDSLEISTNTPKVVTTASTYRIYLETEISPNTTGGPANTAPLTVQHEVNDISETSTATHGTPEDLSSSKYEQEVTTIFDGSFGISTSTPLVITSTLVEDLPTELEHDVGLDVKTASEVMEVESPLMTTVRIPEYTISSTEATEFVDDASNDLLIITEASIQHEDIASESTIEYSTSEQNYYEISTPVEETFETATAKLGMSESSVEEADLVTELEVSQGATTSPAKTLEGEDDIKSESTVGSTSTLDITTALTDLSIINTVIPAAATKDPMNTFIPETDHKDGPTTESPYSEDVSDATPTSTSRIDSTETSSVPKVLPEEPEPTPVTYQANVSPYTPTEGLPNVLTDRLEITNVPLVKEIQSTTPIYQTTAGSTQQVDVTIVSTRESFVTIPHKDEVENMPDTTEALQLTTAVELPITVTGTTIMSIETLQSIDVTPISEENVITEIYEELKMPTEEVRETIEEAISLPTETLTTIGFEATQHAQNELDDMGTAKVTVLEDLDEVTSDVTTIFTNKAATSYGELTDMSTKIQSEATTGITTKATFDTSSIGTPKTDDEISDLGITEIQTTTIRDVTVQSEVQEDTYNISGDSQQTTGDSLFKAPAITTETPKVNSKTTSVLFQDHNVNYATPETPKVTSQVTLLVSEHPEVPEIVPETPDIQLVHTEEDIPTPILKVEDITVVLNDLTTTIEKTFSTTLQNLPKDTSNDILEGNNMIGNEIDDLVIRPVHTVGDHILELSIKLRGESYDDALRDPSSYYYQHLSNLFIDKIEEIFERLPGFKKIYILEFRPQKDIEGGLAVVVHYAVVLEGDGAVISNETMDYINMHSNMVENSFTDSEEMPTVVYTITDFRNYISEALHKENFIRNTTLDVDPDSLQLENVETLLPSKPTIRPLDSSDLMDNVLVSEKPPDGPVQELSSNDFFITNDDIFEPVYPFVPWMEGQDKDINENDVIIIEESPTLSPVDISLKNTDLDFPSKSDISKTASGPGTVHDAILKEEEFLQTTTHVNPIIDTTTGLTSTSESPHKIEEIPISPMEPPTVEDTIQTDLSDLGSGSGFSGDHQGPDIWPWLSETTKQILKEDTKIENHQPQENQESIFMTSKEPNVDRVLVTQDINSNPHYTTTDQAPVFWTMETLTVELSMQTQVAPGQYEDYFPNESTTITTLVTEQPSAVPKDVNMSQSPETKSSSTNQDYTELVTPTQIQPSTAVAMNEHSTLETIMSATLKSTIKPDEISSKTQLLVNQEIDTVSEGHITSTEAVEFPVTEGVTALPSFFWPEMEGSNQVKVLDEDFEILNFVPTDSTATKLLEDLEGDEIFVATTFLTPIAPPTPTITLDRTHLDHSASLSPEKDSPFTRISHSSIDEEEPILESTTEFTSTESTTLSDLTETTTETPSDMMYTYVETVSKEPVLPKENDQIAEPGKTLNDTIPNEVEFAEASNNSVQEHTVQPGAHIKDLILPTESVKIDSTTFTVPAPVNPDKNFEVSFDLFPFDEQSYDEDIGSGLVGGTDLDSIALPVSPGRALIVFFSLRVTNMKFSEDLFNKSSTEYKALEQRFLELLVPYLQSNLSNFQNLEILNFRNGSIVVNSRMKFAKPVPLGVTTSVYLILEDFCNTAYQTMNLAIDKYSLDVESGEQADPCKFQACNEFSKCLVNRWSGEAECVCNAGYFSMDGLPCQSICEVQEDFCQNDGKCDIIPGKGAICRCRVGENWWYRGEHCEEYVSEPLVVGIAIASVAGFLLVASGVIFFLARTLRDQYDTDDSEDPLRYADNLPSLEATKYNPMFESDFTTGYHQYYRRYPETTALSTGSTEVSTDFSSEEIRHIYEKSDLTKEQIEDRIRIIELYATDRQFADFVKQHQV</sequence>
<comment type="caution">
    <text evidence="22">The sequence shown here is derived from an EMBL/GenBank/DDBJ whole genome shotgun (WGS) entry which is preliminary data.</text>
</comment>
<comment type="subcellular location">
    <subcellularLocation>
        <location evidence="15">Photoreceptor inner segment membrane</location>
        <topology evidence="15">Single-pass type I membrane protein</topology>
    </subcellularLocation>
    <subcellularLocation>
        <location evidence="1">Photoreceptor outer segment membrane</location>
        <topology evidence="1">Single-pass type I membrane protein</topology>
    </subcellularLocation>
    <subcellularLocation>
        <location evidence="2">Secreted</location>
        <location evidence="2">Extracellular space</location>
        <location evidence="2">Extracellular matrix</location>
        <location evidence="2">Interphotoreceptor matrix</location>
    </subcellularLocation>
</comment>
<gene>
    <name evidence="22" type="ORF">DNTS_024361</name>
</gene>
<evidence type="ECO:0000256" key="9">
    <source>
        <dbReference type="ARBA" id="ARBA00022737"/>
    </source>
</evidence>
<feature type="region of interest" description="Disordered" evidence="18">
    <location>
        <begin position="197"/>
        <end position="219"/>
    </location>
</feature>
<feature type="domain" description="SEA" evidence="21">
    <location>
        <begin position="1032"/>
        <end position="1149"/>
    </location>
</feature>
<evidence type="ECO:0000256" key="18">
    <source>
        <dbReference type="SAM" id="MobiDB-lite"/>
    </source>
</evidence>
<name>A0A553QSG6_9TELE</name>
<feature type="region of interest" description="Disordered" evidence="18">
    <location>
        <begin position="514"/>
        <end position="542"/>
    </location>
</feature>
<evidence type="ECO:0000256" key="20">
    <source>
        <dbReference type="SAM" id="SignalP"/>
    </source>
</evidence>
<dbReference type="FunFam" id="3.30.70.960:FF:000002">
    <property type="entry name" value="Interphotoreceptor matrix proteoglycan 2"/>
    <property type="match status" value="1"/>
</dbReference>
<evidence type="ECO:0000259" key="21">
    <source>
        <dbReference type="PROSITE" id="PS50024"/>
    </source>
</evidence>
<evidence type="ECO:0000256" key="11">
    <source>
        <dbReference type="ARBA" id="ARBA00023136"/>
    </source>
</evidence>
<feature type="region of interest" description="Disordered" evidence="18">
    <location>
        <begin position="1468"/>
        <end position="1493"/>
    </location>
</feature>
<dbReference type="Gene3D" id="3.30.70.960">
    <property type="entry name" value="SEA domain"/>
    <property type="match status" value="1"/>
</dbReference>
<dbReference type="STRING" id="623744.A0A553QSG6"/>
<evidence type="ECO:0000256" key="10">
    <source>
        <dbReference type="ARBA" id="ARBA00022989"/>
    </source>
</evidence>
<dbReference type="GO" id="GO:0033165">
    <property type="term" value="C:interphotoreceptor matrix"/>
    <property type="evidence" value="ECO:0007669"/>
    <property type="project" value="UniProtKB-SubCell"/>
</dbReference>
<feature type="transmembrane region" description="Helical" evidence="19">
    <location>
        <begin position="2025"/>
        <end position="2049"/>
    </location>
</feature>
<evidence type="ECO:0000256" key="12">
    <source>
        <dbReference type="ARBA" id="ARBA00023157"/>
    </source>
</evidence>
<evidence type="ECO:0000256" key="13">
    <source>
        <dbReference type="ARBA" id="ARBA00023180"/>
    </source>
</evidence>
<evidence type="ECO:0000256" key="6">
    <source>
        <dbReference type="ARBA" id="ARBA00022674"/>
    </source>
</evidence>
<keyword evidence="6" id="KW-0358">Heparin-binding</keyword>
<dbReference type="Pfam" id="PF01390">
    <property type="entry name" value="SEA"/>
    <property type="match status" value="2"/>
</dbReference>
<keyword evidence="10 19" id="KW-1133">Transmembrane helix</keyword>
<keyword evidence="9" id="KW-0677">Repeat</keyword>
<feature type="compositionally biased region" description="Polar residues" evidence="18">
    <location>
        <begin position="596"/>
        <end position="611"/>
    </location>
</feature>
<feature type="chain" id="PRO_5021837766" description="Interphotoreceptor matrix proteoglycan 2" evidence="20">
    <location>
        <begin position="29"/>
        <end position="2159"/>
    </location>
</feature>
<feature type="region of interest" description="Disordered" evidence="18">
    <location>
        <begin position="569"/>
        <end position="634"/>
    </location>
</feature>
<reference evidence="22 23" key="1">
    <citation type="journal article" date="2019" name="Sci. Data">
        <title>Hybrid genome assembly and annotation of Danionella translucida.</title>
        <authorList>
            <person name="Kadobianskyi M."/>
            <person name="Schulze L."/>
            <person name="Schuelke M."/>
            <person name="Judkewitz B."/>
        </authorList>
    </citation>
    <scope>NUCLEOTIDE SEQUENCE [LARGE SCALE GENOMIC DNA]</scope>
    <source>
        <strain evidence="22 23">Bolton</strain>
    </source>
</reference>
<dbReference type="InterPro" id="IPR039861">
    <property type="entry name" value="IMPG"/>
</dbReference>
<evidence type="ECO:0000256" key="8">
    <source>
        <dbReference type="ARBA" id="ARBA00022729"/>
    </source>
</evidence>
<dbReference type="OrthoDB" id="9908153at2759"/>
<evidence type="ECO:0000256" key="16">
    <source>
        <dbReference type="ARBA" id="ARBA00074164"/>
    </source>
</evidence>
<dbReference type="InterPro" id="IPR036364">
    <property type="entry name" value="SEA_dom_sf"/>
</dbReference>
<evidence type="ECO:0000256" key="17">
    <source>
        <dbReference type="ARBA" id="ARBA00080162"/>
    </source>
</evidence>
<dbReference type="PANTHER" id="PTHR12199:SF4">
    <property type="entry name" value="INTERPHOTORECEPTOR MATRIX PROTEOGLYCAN 2"/>
    <property type="match status" value="1"/>
</dbReference>
<evidence type="ECO:0000256" key="2">
    <source>
        <dbReference type="ARBA" id="ARBA00004593"/>
    </source>
</evidence>
<keyword evidence="12" id="KW-1015">Disulfide bond</keyword>
<evidence type="ECO:0000256" key="14">
    <source>
        <dbReference type="ARBA" id="ARBA00023273"/>
    </source>
</evidence>
<evidence type="ECO:0000256" key="1">
    <source>
        <dbReference type="ARBA" id="ARBA00004451"/>
    </source>
</evidence>
<keyword evidence="7 19" id="KW-0812">Transmembrane</keyword>
<organism evidence="22 23">
    <name type="scientific">Danionella cerebrum</name>
    <dbReference type="NCBI Taxonomy" id="2873325"/>
    <lineage>
        <taxon>Eukaryota</taxon>
        <taxon>Metazoa</taxon>
        <taxon>Chordata</taxon>
        <taxon>Craniata</taxon>
        <taxon>Vertebrata</taxon>
        <taxon>Euteleostomi</taxon>
        <taxon>Actinopterygii</taxon>
        <taxon>Neopterygii</taxon>
        <taxon>Teleostei</taxon>
        <taxon>Ostariophysi</taxon>
        <taxon>Cypriniformes</taxon>
        <taxon>Danionidae</taxon>
        <taxon>Danioninae</taxon>
        <taxon>Danionella</taxon>
    </lineage>
</organism>
<accession>A0A553QSG6</accession>
<feature type="domain" description="SEA" evidence="21">
    <location>
        <begin position="1822"/>
        <end position="1935"/>
    </location>
</feature>
<feature type="compositionally biased region" description="Basic and acidic residues" evidence="18">
    <location>
        <begin position="1643"/>
        <end position="1653"/>
    </location>
</feature>
<keyword evidence="4" id="KW-0272">Extracellular matrix</keyword>
<dbReference type="Proteomes" id="UP000316079">
    <property type="component" value="Unassembled WGS sequence"/>
</dbReference>
<evidence type="ECO:0000256" key="5">
    <source>
        <dbReference type="ARBA" id="ARBA00022536"/>
    </source>
</evidence>
<protein>
    <recommendedName>
        <fullName evidence="16">Interphotoreceptor matrix proteoglycan 2</fullName>
    </recommendedName>
    <alternativeName>
        <fullName evidence="17">Sialoprotein associated with cones and rods proteoglycan</fullName>
    </alternativeName>
</protein>
<evidence type="ECO:0000313" key="22">
    <source>
        <dbReference type="EMBL" id="TRY92924.1"/>
    </source>
</evidence>
<dbReference type="GO" id="GO:0008201">
    <property type="term" value="F:heparin binding"/>
    <property type="evidence" value="ECO:0007669"/>
    <property type="project" value="UniProtKB-KW"/>
</dbReference>
<evidence type="ECO:0000256" key="19">
    <source>
        <dbReference type="SAM" id="Phobius"/>
    </source>
</evidence>
<keyword evidence="11 19" id="KW-0472">Membrane</keyword>
<dbReference type="SMART" id="SM00200">
    <property type="entry name" value="SEA"/>
    <property type="match status" value="2"/>
</dbReference>
<dbReference type="EMBL" id="SRMA01025589">
    <property type="protein sequence ID" value="TRY92924.1"/>
    <property type="molecule type" value="Genomic_DNA"/>
</dbReference>
<feature type="region of interest" description="Disordered" evidence="18">
    <location>
        <begin position="1643"/>
        <end position="1670"/>
    </location>
</feature>
<evidence type="ECO:0000313" key="23">
    <source>
        <dbReference type="Proteomes" id="UP000316079"/>
    </source>
</evidence>
<dbReference type="SUPFAM" id="SSF82671">
    <property type="entry name" value="SEA domain"/>
    <property type="match status" value="2"/>
</dbReference>
<feature type="signal peptide" evidence="20">
    <location>
        <begin position="1"/>
        <end position="28"/>
    </location>
</feature>
<dbReference type="GO" id="GO:0005540">
    <property type="term" value="F:hyaluronic acid binding"/>
    <property type="evidence" value="ECO:0007669"/>
    <property type="project" value="TreeGrafter"/>
</dbReference>
<dbReference type="GO" id="GO:0007601">
    <property type="term" value="P:visual perception"/>
    <property type="evidence" value="ECO:0007669"/>
    <property type="project" value="InterPro"/>
</dbReference>
<keyword evidence="23" id="KW-1185">Reference proteome</keyword>
<keyword evidence="8 20" id="KW-0732">Signal</keyword>
<evidence type="ECO:0000256" key="7">
    <source>
        <dbReference type="ARBA" id="ARBA00022692"/>
    </source>
</evidence>
<proteinExistence type="predicted"/>
<evidence type="ECO:0000256" key="3">
    <source>
        <dbReference type="ARBA" id="ARBA00022525"/>
    </source>
</evidence>
<dbReference type="PROSITE" id="PS50024">
    <property type="entry name" value="SEA"/>
    <property type="match status" value="2"/>
</dbReference>
<keyword evidence="3" id="KW-0964">Secreted</keyword>
<evidence type="ECO:0000256" key="4">
    <source>
        <dbReference type="ARBA" id="ARBA00022530"/>
    </source>
</evidence>